<dbReference type="Pfam" id="PF02535">
    <property type="entry name" value="Zip"/>
    <property type="match status" value="1"/>
</dbReference>
<keyword evidence="4 8" id="KW-0812">Transmembrane</keyword>
<dbReference type="GO" id="GO:0005385">
    <property type="term" value="F:zinc ion transmembrane transporter activity"/>
    <property type="evidence" value="ECO:0007669"/>
    <property type="project" value="TreeGrafter"/>
</dbReference>
<reference evidence="9 10" key="1">
    <citation type="submission" date="2009-02" db="EMBL/GenBank/DDBJ databases">
        <authorList>
            <person name="Fulton L."/>
            <person name="Clifton S."/>
            <person name="Fulton B."/>
            <person name="Xu J."/>
            <person name="Minx P."/>
            <person name="Pepin K.H."/>
            <person name="Johnson M."/>
            <person name="Bhonagiri V."/>
            <person name="Nash W.E."/>
            <person name="Mardis E.R."/>
            <person name="Wilson R.K."/>
        </authorList>
    </citation>
    <scope>NUCLEOTIDE SEQUENCE [LARGE SCALE GENOMIC DNA]</scope>
    <source>
        <strain evidence="9 10">ATCC 27758</strain>
    </source>
</reference>
<feature type="transmembrane region" description="Helical" evidence="8">
    <location>
        <begin position="220"/>
        <end position="241"/>
    </location>
</feature>
<accession>C0B6U4</accession>
<organism evidence="9 10">
    <name type="scientific">Coprococcus comes ATCC 27758</name>
    <dbReference type="NCBI Taxonomy" id="470146"/>
    <lineage>
        <taxon>Bacteria</taxon>
        <taxon>Bacillati</taxon>
        <taxon>Bacillota</taxon>
        <taxon>Clostridia</taxon>
        <taxon>Lachnospirales</taxon>
        <taxon>Lachnospiraceae</taxon>
        <taxon>Coprococcus</taxon>
    </lineage>
</organism>
<proteinExistence type="inferred from homology"/>
<protein>
    <submittedName>
        <fullName evidence="9">Metal cation transporter, ZIP family</fullName>
    </submittedName>
</protein>
<keyword evidence="6 8" id="KW-1133">Transmembrane helix</keyword>
<evidence type="ECO:0000256" key="3">
    <source>
        <dbReference type="ARBA" id="ARBA00022475"/>
    </source>
</evidence>
<comment type="caution">
    <text evidence="9">The sequence shown here is derived from an EMBL/GenBank/DDBJ whole genome shotgun (WGS) entry which is preliminary data.</text>
</comment>
<feature type="transmembrane region" description="Helical" evidence="8">
    <location>
        <begin position="253"/>
        <end position="271"/>
    </location>
</feature>
<evidence type="ECO:0000256" key="7">
    <source>
        <dbReference type="ARBA" id="ARBA00023136"/>
    </source>
</evidence>
<dbReference type="PANTHER" id="PTHR11040">
    <property type="entry name" value="ZINC/IRON TRANSPORTER"/>
    <property type="match status" value="1"/>
</dbReference>
<feature type="transmembrane region" description="Helical" evidence="8">
    <location>
        <begin position="50"/>
        <end position="70"/>
    </location>
</feature>
<sequence length="272" mass="28991">MNFFEHIWKENIMRINIFEGILIPFVGTTLGAACVFFMRKTLSKLLQRALAGFAAGIMVAASIWSLLIPAIKQSENMGTLSFVPAVAGFWIGILFLLALDHLIPHLHVGSDQAEGPKSKLGRTTMMVLAVTLHNIPEGMAVGVMYAGFLAENAQITATSALALSLGIAIQNFPEGAIISMPLRAEGESKRKAFLGGVLSGVVEPIGAVMTILVAQLVIPALPYLLSFAAGAMLYVVVEELIPEMSQGQNSNIGTLFFALGFSLMMILDVALG</sequence>
<dbReference type="GO" id="GO:0005886">
    <property type="term" value="C:plasma membrane"/>
    <property type="evidence" value="ECO:0007669"/>
    <property type="project" value="UniProtKB-SubCell"/>
</dbReference>
<evidence type="ECO:0000256" key="6">
    <source>
        <dbReference type="ARBA" id="ARBA00022989"/>
    </source>
</evidence>
<comment type="similarity">
    <text evidence="2">Belongs to the ZIP transporter (TC 2.A.5) family.</text>
</comment>
<dbReference type="EMBL" id="ABVR01000037">
    <property type="protein sequence ID" value="EEG90637.1"/>
    <property type="molecule type" value="Genomic_DNA"/>
</dbReference>
<dbReference type="PANTHER" id="PTHR11040:SF211">
    <property type="entry name" value="ZINC TRANSPORTER ZIP11"/>
    <property type="match status" value="1"/>
</dbReference>
<evidence type="ECO:0000256" key="8">
    <source>
        <dbReference type="SAM" id="Phobius"/>
    </source>
</evidence>
<feature type="transmembrane region" description="Helical" evidence="8">
    <location>
        <begin position="82"/>
        <end position="103"/>
    </location>
</feature>
<evidence type="ECO:0000256" key="2">
    <source>
        <dbReference type="ARBA" id="ARBA00006939"/>
    </source>
</evidence>
<evidence type="ECO:0000256" key="1">
    <source>
        <dbReference type="ARBA" id="ARBA00004651"/>
    </source>
</evidence>
<keyword evidence="3" id="KW-1003">Cell membrane</keyword>
<dbReference type="InterPro" id="IPR003689">
    <property type="entry name" value="ZIP"/>
</dbReference>
<dbReference type="AlphaFoldDB" id="C0B6U4"/>
<comment type="subcellular location">
    <subcellularLocation>
        <location evidence="1">Cell membrane</location>
        <topology evidence="1">Multi-pass membrane protein</topology>
    </subcellularLocation>
</comment>
<evidence type="ECO:0000256" key="5">
    <source>
        <dbReference type="ARBA" id="ARBA00022833"/>
    </source>
</evidence>
<keyword evidence="7 8" id="KW-0472">Membrane</keyword>
<name>C0B6U4_9FIRM</name>
<reference evidence="9 10" key="2">
    <citation type="submission" date="2009-03" db="EMBL/GenBank/DDBJ databases">
        <title>Draft genome sequence of Coprococcus comes (ATCC 27758).</title>
        <authorList>
            <person name="Sudarsanam P."/>
            <person name="Ley R."/>
            <person name="Guruge J."/>
            <person name="Turnbaugh P.J."/>
            <person name="Mahowald M."/>
            <person name="Liep D."/>
            <person name="Gordon J."/>
        </authorList>
    </citation>
    <scope>NUCLEOTIDE SEQUENCE [LARGE SCALE GENOMIC DNA]</scope>
    <source>
        <strain evidence="9 10">ATCC 27758</strain>
    </source>
</reference>
<evidence type="ECO:0000256" key="4">
    <source>
        <dbReference type="ARBA" id="ARBA00022692"/>
    </source>
</evidence>
<dbReference type="HOGENOM" id="CLU_015114_1_2_9"/>
<dbReference type="Proteomes" id="UP000003793">
    <property type="component" value="Unassembled WGS sequence"/>
</dbReference>
<keyword evidence="5" id="KW-0862">Zinc</keyword>
<evidence type="ECO:0000313" key="10">
    <source>
        <dbReference type="Proteomes" id="UP000003793"/>
    </source>
</evidence>
<evidence type="ECO:0000313" key="9">
    <source>
        <dbReference type="EMBL" id="EEG90637.1"/>
    </source>
</evidence>
<feature type="transmembrane region" description="Helical" evidence="8">
    <location>
        <begin position="192"/>
        <end position="214"/>
    </location>
</feature>
<feature type="transmembrane region" description="Helical" evidence="8">
    <location>
        <begin position="20"/>
        <end position="38"/>
    </location>
</feature>
<gene>
    <name evidence="9" type="ORF">COPCOM_00865</name>
</gene>